<gene>
    <name evidence="5" type="ORF">ASN18_0045</name>
</gene>
<dbReference type="InterPro" id="IPR011006">
    <property type="entry name" value="CheY-like_superfamily"/>
</dbReference>
<sequence length="133" mass="14949">MKVLITEDDPISRRLLQKLLSPYGICDVSENGREALDAFTRALEDAAPYDIVCLDIMMPVLDGMEALKAMREVESRVKRYPTAKIIMTTALDSPKDIIEAYYNGGCTDYLVKPIDTKKLMALLREYGLIDDGQ</sequence>
<evidence type="ECO:0000259" key="4">
    <source>
        <dbReference type="PROSITE" id="PS50110"/>
    </source>
</evidence>
<keyword evidence="2" id="KW-0902">Two-component regulatory system</keyword>
<dbReference type="SMART" id="SM00448">
    <property type="entry name" value="REC"/>
    <property type="match status" value="1"/>
</dbReference>
<reference evidence="5 6" key="1">
    <citation type="submission" date="2015-11" db="EMBL/GenBank/DDBJ databases">
        <authorList>
            <person name="Lin W."/>
        </authorList>
    </citation>
    <scope>NUCLEOTIDE SEQUENCE [LARGE SCALE GENOMIC DNA]</scope>
    <source>
        <strain evidence="5 6">HCH-1</strain>
    </source>
</reference>
<proteinExistence type="predicted"/>
<feature type="modified residue" description="4-aspartylphosphate" evidence="3">
    <location>
        <position position="55"/>
    </location>
</feature>
<dbReference type="Proteomes" id="UP000060487">
    <property type="component" value="Unassembled WGS sequence"/>
</dbReference>
<dbReference type="PANTHER" id="PTHR45339">
    <property type="entry name" value="HYBRID SIGNAL TRANSDUCTION HISTIDINE KINASE J"/>
    <property type="match status" value="1"/>
</dbReference>
<name>A0ABR5SPA6_9BACT</name>
<feature type="domain" description="Response regulatory" evidence="4">
    <location>
        <begin position="2"/>
        <end position="127"/>
    </location>
</feature>
<evidence type="ECO:0000256" key="1">
    <source>
        <dbReference type="ARBA" id="ARBA00022553"/>
    </source>
</evidence>
<evidence type="ECO:0000313" key="5">
    <source>
        <dbReference type="EMBL" id="KWT95117.1"/>
    </source>
</evidence>
<dbReference type="Gene3D" id="3.40.50.2300">
    <property type="match status" value="1"/>
</dbReference>
<dbReference type="RefSeq" id="WP_085050583.1">
    <property type="nucleotide sequence ID" value="NZ_LNQR01000001.1"/>
</dbReference>
<keyword evidence="1 3" id="KW-0597">Phosphoprotein</keyword>
<accession>A0ABR5SPA6</accession>
<dbReference type="EMBL" id="LNQR01000001">
    <property type="protein sequence ID" value="KWT95117.1"/>
    <property type="molecule type" value="Genomic_DNA"/>
</dbReference>
<comment type="caution">
    <text evidence="5">The sequence shown here is derived from an EMBL/GenBank/DDBJ whole genome shotgun (WGS) entry which is preliminary data.</text>
</comment>
<protein>
    <submittedName>
        <fullName evidence="5">Chemotaxis protein CheY</fullName>
    </submittedName>
</protein>
<dbReference type="InterPro" id="IPR001789">
    <property type="entry name" value="Sig_transdc_resp-reg_receiver"/>
</dbReference>
<dbReference type="CDD" id="cd17546">
    <property type="entry name" value="REC_hyHK_CKI1_RcsC-like"/>
    <property type="match status" value="1"/>
</dbReference>
<keyword evidence="6" id="KW-1185">Reference proteome</keyword>
<evidence type="ECO:0000313" key="6">
    <source>
        <dbReference type="Proteomes" id="UP000060487"/>
    </source>
</evidence>
<dbReference type="PANTHER" id="PTHR45339:SF1">
    <property type="entry name" value="HYBRID SIGNAL TRANSDUCTION HISTIDINE KINASE J"/>
    <property type="match status" value="1"/>
</dbReference>
<dbReference type="Pfam" id="PF00072">
    <property type="entry name" value="Response_reg"/>
    <property type="match status" value="1"/>
</dbReference>
<dbReference type="PROSITE" id="PS50110">
    <property type="entry name" value="RESPONSE_REGULATORY"/>
    <property type="match status" value="1"/>
</dbReference>
<evidence type="ECO:0000256" key="2">
    <source>
        <dbReference type="ARBA" id="ARBA00023012"/>
    </source>
</evidence>
<dbReference type="SUPFAM" id="SSF52172">
    <property type="entry name" value="CheY-like"/>
    <property type="match status" value="1"/>
</dbReference>
<organism evidence="5 6">
    <name type="scientific">Candidatus Magnetominusculus xianensis</name>
    <dbReference type="NCBI Taxonomy" id="1748249"/>
    <lineage>
        <taxon>Bacteria</taxon>
        <taxon>Pseudomonadati</taxon>
        <taxon>Nitrospirota</taxon>
        <taxon>Nitrospiria</taxon>
        <taxon>Nitrospirales</taxon>
        <taxon>Nitrospiraceae</taxon>
        <taxon>Candidatus Magnetominusculus</taxon>
    </lineage>
</organism>
<evidence type="ECO:0000256" key="3">
    <source>
        <dbReference type="PROSITE-ProRule" id="PRU00169"/>
    </source>
</evidence>